<evidence type="ECO:0000313" key="4">
    <source>
        <dbReference type="Proteomes" id="UP000308768"/>
    </source>
</evidence>
<name>A0A4U0WZJ8_9PEZI</name>
<keyword evidence="2" id="KW-0812">Transmembrane</keyword>
<feature type="compositionally biased region" description="Polar residues" evidence="1">
    <location>
        <begin position="1"/>
        <end position="13"/>
    </location>
</feature>
<dbReference type="OrthoDB" id="77878at2759"/>
<sequence length="332" mass="36834">MPFSSELPQQWESENILVPPASNHRPQSKSDHPGQQRHRSTSLDLENQQDLQSLHRSLSHRSGRSSSPASSVKSTASPPAPPGTIFLCTWSSAPQSQISRYVAGYETLYPSAKIQVLMPSSSASSFPQPELKYSDNPVTDTCSASEKELPTEDPTTLLHIFGNGGAATACRLLQTYRARTGRAMGVKTIVLDAAPSASQACMREMADFMHALREQSVMENGRALIVTIARVLLLLFTMSLATTFGGMGARSDARKVRRDLNDPKLIPDSVRWCYVLPGSQLLFSWADSGEEFQEVERKEWSVKREKVDDVSRWSGDEERYWGGIESVWEGRK</sequence>
<dbReference type="Proteomes" id="UP000308768">
    <property type="component" value="Unassembled WGS sequence"/>
</dbReference>
<keyword evidence="2" id="KW-1133">Transmembrane helix</keyword>
<organism evidence="3 4">
    <name type="scientific">Cryomyces minteri</name>
    <dbReference type="NCBI Taxonomy" id="331657"/>
    <lineage>
        <taxon>Eukaryota</taxon>
        <taxon>Fungi</taxon>
        <taxon>Dikarya</taxon>
        <taxon>Ascomycota</taxon>
        <taxon>Pezizomycotina</taxon>
        <taxon>Dothideomycetes</taxon>
        <taxon>Dothideomycetes incertae sedis</taxon>
        <taxon>Cryomyces</taxon>
    </lineage>
</organism>
<keyword evidence="4" id="KW-1185">Reference proteome</keyword>
<dbReference type="EMBL" id="NAJN01000922">
    <property type="protein sequence ID" value="TKA67305.1"/>
    <property type="molecule type" value="Genomic_DNA"/>
</dbReference>
<dbReference type="InterPro" id="IPR008547">
    <property type="entry name" value="DUF829_TMEM53"/>
</dbReference>
<evidence type="ECO:0000313" key="3">
    <source>
        <dbReference type="EMBL" id="TKA67305.1"/>
    </source>
</evidence>
<feature type="transmembrane region" description="Helical" evidence="2">
    <location>
        <begin position="223"/>
        <end position="249"/>
    </location>
</feature>
<keyword evidence="2" id="KW-0472">Membrane</keyword>
<accession>A0A4U0WZJ8</accession>
<feature type="region of interest" description="Disordered" evidence="1">
    <location>
        <begin position="126"/>
        <end position="149"/>
    </location>
</feature>
<dbReference type="AlphaFoldDB" id="A0A4U0WZJ8"/>
<feature type="compositionally biased region" description="Polar residues" evidence="1">
    <location>
        <begin position="42"/>
        <end position="55"/>
    </location>
</feature>
<evidence type="ECO:0000256" key="2">
    <source>
        <dbReference type="SAM" id="Phobius"/>
    </source>
</evidence>
<evidence type="ECO:0000256" key="1">
    <source>
        <dbReference type="SAM" id="MobiDB-lite"/>
    </source>
</evidence>
<proteinExistence type="predicted"/>
<feature type="compositionally biased region" description="Low complexity" evidence="1">
    <location>
        <begin position="64"/>
        <end position="77"/>
    </location>
</feature>
<dbReference type="Pfam" id="PF05705">
    <property type="entry name" value="DUF829"/>
    <property type="match status" value="1"/>
</dbReference>
<feature type="region of interest" description="Disordered" evidence="1">
    <location>
        <begin position="1"/>
        <end position="79"/>
    </location>
</feature>
<comment type="caution">
    <text evidence="3">The sequence shown here is derived from an EMBL/GenBank/DDBJ whole genome shotgun (WGS) entry which is preliminary data.</text>
</comment>
<protein>
    <submittedName>
        <fullName evidence="3">Uncharacterized protein</fullName>
    </submittedName>
</protein>
<reference evidence="3 4" key="1">
    <citation type="submission" date="2017-03" db="EMBL/GenBank/DDBJ databases">
        <title>Genomes of endolithic fungi from Antarctica.</title>
        <authorList>
            <person name="Coleine C."/>
            <person name="Masonjones S."/>
            <person name="Stajich J.E."/>
        </authorList>
    </citation>
    <scope>NUCLEOTIDE SEQUENCE [LARGE SCALE GENOMIC DNA]</scope>
    <source>
        <strain evidence="3 4">CCFEE 5187</strain>
    </source>
</reference>
<gene>
    <name evidence="3" type="ORF">B0A49_08525</name>
</gene>